<feature type="region of interest" description="Disordered" evidence="9">
    <location>
        <begin position="393"/>
        <end position="413"/>
    </location>
</feature>
<dbReference type="FunFam" id="3.40.50.300:FF:000665">
    <property type="entry name" value="ABC transporter A family member 2"/>
    <property type="match status" value="1"/>
</dbReference>
<feature type="region of interest" description="Disordered" evidence="9">
    <location>
        <begin position="1"/>
        <end position="214"/>
    </location>
</feature>
<keyword evidence="7 10" id="KW-1133">Transmembrane helix</keyword>
<evidence type="ECO:0000256" key="5">
    <source>
        <dbReference type="ARBA" id="ARBA00022741"/>
    </source>
</evidence>
<accession>A0A7S3QLF6</accession>
<dbReference type="GO" id="GO:0140359">
    <property type="term" value="F:ABC-type transporter activity"/>
    <property type="evidence" value="ECO:0007669"/>
    <property type="project" value="InterPro"/>
</dbReference>
<dbReference type="PROSITE" id="PS00211">
    <property type="entry name" value="ABC_TRANSPORTER_1"/>
    <property type="match status" value="1"/>
</dbReference>
<dbReference type="Pfam" id="PF24526">
    <property type="entry name" value="ABCA12_C"/>
    <property type="match status" value="1"/>
</dbReference>
<protein>
    <recommendedName>
        <fullName evidence="11">ABC transporter domain-containing protein</fullName>
    </recommendedName>
</protein>
<dbReference type="Pfam" id="PF12698">
    <property type="entry name" value="ABC2_membrane_3"/>
    <property type="match status" value="1"/>
</dbReference>
<dbReference type="PANTHER" id="PTHR19229">
    <property type="entry name" value="ATP-BINDING CASSETTE TRANSPORTER SUBFAMILY A ABCA"/>
    <property type="match status" value="1"/>
</dbReference>
<dbReference type="PANTHER" id="PTHR19229:SF154">
    <property type="entry name" value="ABC TRANSPORTER A FAMILY MEMBER 3-RELATED"/>
    <property type="match status" value="1"/>
</dbReference>
<keyword evidence="5" id="KW-0547">Nucleotide-binding</keyword>
<evidence type="ECO:0000256" key="2">
    <source>
        <dbReference type="ARBA" id="ARBA00008526"/>
    </source>
</evidence>
<gene>
    <name evidence="12" type="ORF">DTER00134_LOCUS1533</name>
</gene>
<dbReference type="GO" id="GO:0005319">
    <property type="term" value="F:lipid transporter activity"/>
    <property type="evidence" value="ECO:0007669"/>
    <property type="project" value="TreeGrafter"/>
</dbReference>
<feature type="transmembrane region" description="Helical" evidence="10">
    <location>
        <begin position="931"/>
        <end position="954"/>
    </location>
</feature>
<dbReference type="SUPFAM" id="SSF52540">
    <property type="entry name" value="P-loop containing nucleoside triphosphate hydrolases"/>
    <property type="match status" value="1"/>
</dbReference>
<feature type="transmembrane region" description="Helical" evidence="10">
    <location>
        <begin position="1070"/>
        <end position="1088"/>
    </location>
</feature>
<dbReference type="GO" id="GO:0016887">
    <property type="term" value="F:ATP hydrolysis activity"/>
    <property type="evidence" value="ECO:0007669"/>
    <property type="project" value="InterPro"/>
</dbReference>
<feature type="compositionally biased region" description="Polar residues" evidence="9">
    <location>
        <begin position="102"/>
        <end position="111"/>
    </location>
</feature>
<feature type="transmembrane region" description="Helical" evidence="10">
    <location>
        <begin position="966"/>
        <end position="987"/>
    </location>
</feature>
<dbReference type="Gene3D" id="3.40.50.300">
    <property type="entry name" value="P-loop containing nucleotide triphosphate hydrolases"/>
    <property type="match status" value="1"/>
</dbReference>
<dbReference type="InterPro" id="IPR026082">
    <property type="entry name" value="ABCA"/>
</dbReference>
<feature type="transmembrane region" description="Helical" evidence="10">
    <location>
        <begin position="993"/>
        <end position="1012"/>
    </location>
</feature>
<dbReference type="InterPro" id="IPR003593">
    <property type="entry name" value="AAA+_ATPase"/>
</dbReference>
<dbReference type="InterPro" id="IPR027417">
    <property type="entry name" value="P-loop_NTPase"/>
</dbReference>
<dbReference type="Pfam" id="PF00005">
    <property type="entry name" value="ABC_tran"/>
    <property type="match status" value="1"/>
</dbReference>
<dbReference type="InterPro" id="IPR013525">
    <property type="entry name" value="ABC2_TM"/>
</dbReference>
<dbReference type="EMBL" id="HBIP01003488">
    <property type="protein sequence ID" value="CAE0486494.1"/>
    <property type="molecule type" value="Transcribed_RNA"/>
</dbReference>
<feature type="transmembrane region" description="Helical" evidence="10">
    <location>
        <begin position="1041"/>
        <end position="1058"/>
    </location>
</feature>
<evidence type="ECO:0000256" key="8">
    <source>
        <dbReference type="ARBA" id="ARBA00023136"/>
    </source>
</evidence>
<keyword evidence="6" id="KW-0067">ATP-binding</keyword>
<feature type="compositionally biased region" description="Polar residues" evidence="9">
    <location>
        <begin position="83"/>
        <end position="94"/>
    </location>
</feature>
<proteinExistence type="inferred from homology"/>
<dbReference type="CDD" id="cd03263">
    <property type="entry name" value="ABC_subfamily_A"/>
    <property type="match status" value="1"/>
</dbReference>
<dbReference type="GO" id="GO:0005524">
    <property type="term" value="F:ATP binding"/>
    <property type="evidence" value="ECO:0007669"/>
    <property type="project" value="UniProtKB-KW"/>
</dbReference>
<comment type="similarity">
    <text evidence="2">Belongs to the ABC transporter superfamily. ABCA family. CPR flippase (TC 3.A.1.211) subfamily.</text>
</comment>
<dbReference type="PROSITE" id="PS50893">
    <property type="entry name" value="ABC_TRANSPORTER_2"/>
    <property type="match status" value="1"/>
</dbReference>
<feature type="domain" description="ABC transporter" evidence="11">
    <location>
        <begin position="1186"/>
        <end position="1419"/>
    </location>
</feature>
<dbReference type="GO" id="GO:0016020">
    <property type="term" value="C:membrane"/>
    <property type="evidence" value="ECO:0007669"/>
    <property type="project" value="UniProtKB-SubCell"/>
</dbReference>
<dbReference type="InterPro" id="IPR017871">
    <property type="entry name" value="ABC_transporter-like_CS"/>
</dbReference>
<feature type="compositionally biased region" description="Polar residues" evidence="9">
    <location>
        <begin position="178"/>
        <end position="189"/>
    </location>
</feature>
<evidence type="ECO:0000259" key="11">
    <source>
        <dbReference type="PROSITE" id="PS50893"/>
    </source>
</evidence>
<feature type="compositionally biased region" description="Basic and acidic residues" evidence="9">
    <location>
        <begin position="25"/>
        <end position="36"/>
    </location>
</feature>
<reference evidence="12" key="1">
    <citation type="submission" date="2021-01" db="EMBL/GenBank/DDBJ databases">
        <authorList>
            <person name="Corre E."/>
            <person name="Pelletier E."/>
            <person name="Niang G."/>
            <person name="Scheremetjew M."/>
            <person name="Finn R."/>
            <person name="Kale V."/>
            <person name="Holt S."/>
            <person name="Cochrane G."/>
            <person name="Meng A."/>
            <person name="Brown T."/>
            <person name="Cohen L."/>
        </authorList>
    </citation>
    <scope>NUCLEOTIDE SEQUENCE</scope>
    <source>
        <strain evidence="12">CCMP1320</strain>
    </source>
</reference>
<evidence type="ECO:0000256" key="1">
    <source>
        <dbReference type="ARBA" id="ARBA00004141"/>
    </source>
</evidence>
<name>A0A7S3QLF6_DUNTE</name>
<dbReference type="InterPro" id="IPR003439">
    <property type="entry name" value="ABC_transporter-like_ATP-bd"/>
</dbReference>
<evidence type="ECO:0000256" key="3">
    <source>
        <dbReference type="ARBA" id="ARBA00022448"/>
    </source>
</evidence>
<keyword evidence="8 10" id="KW-0472">Membrane</keyword>
<feature type="region of interest" description="Disordered" evidence="9">
    <location>
        <begin position="1120"/>
        <end position="1146"/>
    </location>
</feature>
<evidence type="ECO:0000313" key="12">
    <source>
        <dbReference type="EMBL" id="CAE0486494.1"/>
    </source>
</evidence>
<evidence type="ECO:0000256" key="7">
    <source>
        <dbReference type="ARBA" id="ARBA00022989"/>
    </source>
</evidence>
<organism evidence="12">
    <name type="scientific">Dunaliella tertiolecta</name>
    <name type="common">Green alga</name>
    <dbReference type="NCBI Taxonomy" id="3047"/>
    <lineage>
        <taxon>Eukaryota</taxon>
        <taxon>Viridiplantae</taxon>
        <taxon>Chlorophyta</taxon>
        <taxon>core chlorophytes</taxon>
        <taxon>Chlorophyceae</taxon>
        <taxon>CS clade</taxon>
        <taxon>Chlamydomonadales</taxon>
        <taxon>Dunaliellaceae</taxon>
        <taxon>Dunaliella</taxon>
    </lineage>
</organism>
<evidence type="ECO:0000256" key="6">
    <source>
        <dbReference type="ARBA" id="ARBA00022840"/>
    </source>
</evidence>
<keyword evidence="3" id="KW-0813">Transport</keyword>
<dbReference type="SMART" id="SM00382">
    <property type="entry name" value="AAA"/>
    <property type="match status" value="1"/>
</dbReference>
<evidence type="ECO:0000256" key="9">
    <source>
        <dbReference type="SAM" id="MobiDB-lite"/>
    </source>
</evidence>
<comment type="subcellular location">
    <subcellularLocation>
        <location evidence="1">Membrane</location>
        <topology evidence="1">Multi-pass membrane protein</topology>
    </subcellularLocation>
</comment>
<evidence type="ECO:0000256" key="4">
    <source>
        <dbReference type="ARBA" id="ARBA00022692"/>
    </source>
</evidence>
<feature type="compositionally biased region" description="Polar residues" evidence="9">
    <location>
        <begin position="137"/>
        <end position="148"/>
    </location>
</feature>
<sequence length="1504" mass="166611">MASGYDWLPLPPTRMFTGLDTAGSFDERTERPRLPGEDGCTDLNPGKACSAPPGELEGDLVPSPPPPSAQARVFPLSSRPSDDTASLSHFSTAPRSPRESAEQQSPRSLTTPPVPTQRGALRQSNLQPELLPVAPTVESTPPSSSLQSCEERANDAASSPPPSKQPGWKCFGLGSGDGTSSELPGSTSIPEVDESTEDGADQKGPSKPHKGTSFAKHVDALTRKSAVYQGRKAWTNACLLVGPIFFPILMFALQAATNALFLGRDDFQCGCKCVSCCKDVFQGNGTIVRECGPVNFGTCEDQDGDCDEFDEDVCGIQYSKPVQAIWCPIRRPSTWPPVMDMPRTRYFPPPYGPFQAMPLFYTSDSDPVAITDDQLSLRTPGQAQDVGRRLLKSRPDLMPDLAPDVGAAPEPRSVEDLGGGRSLLVDNFFVASNDSQIASNSSGDAVTEVENRTGTQQEGYLYREDWQWEVETGINGTAEDTPQLVANSMMNLPRSDLSPTNSFQVLNILQNLVVQDNTTGDVTINGHLLALLGFKFASAHMEPYQYYVDTTFINEGKNSETDVVLVTMPNKTCEMRNMSYDIYQTQSPDIVEQNGEPYVYWVTRIYDLPTFLITFYSYDIDGLEEFLEEQDFDPQEEIKGTPFERIRVGCVDAPTKRFDSQEALDDTLFCGWYQGKPVGKAECFKKYNESLYGPTESYAAAFQFGPEISISNFTAVVQHNCSLRLKSRSPTDGFCRYTSLLNLAVQGWDKVFIGPPRAPNISTIFQNNNTASLEAFEEFLESENAQQFEDNEDFRRTREFFRNNNITAFANNETAQGYARDFLTNETVRDAFINDPTLRNASRPFLKLQGDELRFLFRRSNELLGVMSFPKLETSLTIDFSSLIGPLFYTWVVQLALPSMLQQLVYEKEFRLRVIMKMHGLPDSAYWLVSYVWNFLVYAAGIILFVIIGSAVGLKYFIKNSYGVQAIFYILYGQVQMAFTFFLSSLFSNSRTAVVAGYVYVLASGLLGFLLFQPLMDQAYWWLWLIELIPAFALYRGLYEFGAYAFVGAYSNTIGLTFEKLNDEKNGMVTVWIIMAVEWAVFMVLAWYTEQVIPTGNGTPRHPLFIIDWMWRKDRSSTWAPEQKAHDDHSSSNLSGSASSGGAPDSVTVMMQRDFNTQYEDVKAEVARVEALQRQPPDRMPVITSIHLRKLFPSLGGTAPKLAVKDMTIAISQGECVGLLGPNGAGKTTSINMLTGLMEPSGGDAVIAGYSIRKDMPKIHRVMGVCPQHDLTWDVLTGREHLLFYGRLKGLKGKALHDAVDEGLHSVALHGLVGNKLACEYSGGMRRRLSVGMAFMGQPRVVYLDEPSTGLDPMSRKQLWSVVKAHKASCAIILTTHSMQEAELLCDRIGIFVEGQLVCLDTPSEITSRFAGFLVLTVTVPLEQEPQARRLAEGLTPAAHLSYALGGTLKYELPKDQVTLSDVFKAVHAAKDAGLRLDDWAVTSATLEEVFIKLARVADDSHLV</sequence>
<evidence type="ECO:0000256" key="10">
    <source>
        <dbReference type="SAM" id="Phobius"/>
    </source>
</evidence>
<keyword evidence="4 10" id="KW-0812">Transmembrane</keyword>
<feature type="compositionally biased region" description="Low complexity" evidence="9">
    <location>
        <begin position="1131"/>
        <end position="1142"/>
    </location>
</feature>